<evidence type="ECO:0000313" key="1">
    <source>
        <dbReference type="EMBL" id="MDQ0291855.1"/>
    </source>
</evidence>
<dbReference type="EMBL" id="JAUSVL010000001">
    <property type="protein sequence ID" value="MDQ0291855.1"/>
    <property type="molecule type" value="Genomic_DNA"/>
</dbReference>
<sequence>MKRTGNSRKFRGIERIALRKLDMLEAVTQVETLRIPPGNHFKALSGKRKGQYSIRVNDQWRICFTWYEGHAFDVEIVDYH</sequence>
<protein>
    <submittedName>
        <fullName evidence="1">Proteic killer suppression protein</fullName>
    </submittedName>
</protein>
<proteinExistence type="predicted"/>
<gene>
    <name evidence="1" type="ORF">J3R75_003962</name>
</gene>
<dbReference type="PANTHER" id="PTHR40266:SF2">
    <property type="entry name" value="TOXIN HIGB-1"/>
    <property type="match status" value="1"/>
</dbReference>
<dbReference type="SUPFAM" id="SSF143011">
    <property type="entry name" value="RelE-like"/>
    <property type="match status" value="1"/>
</dbReference>
<accession>A0AAE3VK21</accession>
<dbReference type="Pfam" id="PF05015">
    <property type="entry name" value="HigB-like_toxin"/>
    <property type="match status" value="1"/>
</dbReference>
<dbReference type="InterPro" id="IPR035093">
    <property type="entry name" value="RelE/ParE_toxin_dom_sf"/>
</dbReference>
<dbReference type="Gene3D" id="3.30.2310.20">
    <property type="entry name" value="RelE-like"/>
    <property type="match status" value="1"/>
</dbReference>
<name>A0AAE3VK21_9BACT</name>
<dbReference type="InterPro" id="IPR007711">
    <property type="entry name" value="HigB-1"/>
</dbReference>
<organism evidence="1 2">
    <name type="scientific">Oligosphaera ethanolica</name>
    <dbReference type="NCBI Taxonomy" id="760260"/>
    <lineage>
        <taxon>Bacteria</taxon>
        <taxon>Pseudomonadati</taxon>
        <taxon>Lentisphaerota</taxon>
        <taxon>Oligosphaeria</taxon>
        <taxon>Oligosphaerales</taxon>
        <taxon>Oligosphaeraceae</taxon>
        <taxon>Oligosphaera</taxon>
    </lineage>
</organism>
<reference evidence="1" key="1">
    <citation type="submission" date="2023-07" db="EMBL/GenBank/DDBJ databases">
        <title>Genomic Encyclopedia of Type Strains, Phase IV (KMG-IV): sequencing the most valuable type-strain genomes for metagenomic binning, comparative biology and taxonomic classification.</title>
        <authorList>
            <person name="Goeker M."/>
        </authorList>
    </citation>
    <scope>NUCLEOTIDE SEQUENCE</scope>
    <source>
        <strain evidence="1">DSM 24202</strain>
    </source>
</reference>
<dbReference type="AlphaFoldDB" id="A0AAE3VK21"/>
<dbReference type="Proteomes" id="UP001238163">
    <property type="component" value="Unassembled WGS sequence"/>
</dbReference>
<keyword evidence="2" id="KW-1185">Reference proteome</keyword>
<dbReference type="PANTHER" id="PTHR40266">
    <property type="entry name" value="TOXIN HIGB-1"/>
    <property type="match status" value="1"/>
</dbReference>
<comment type="caution">
    <text evidence="1">The sequence shown here is derived from an EMBL/GenBank/DDBJ whole genome shotgun (WGS) entry which is preliminary data.</text>
</comment>
<evidence type="ECO:0000313" key="2">
    <source>
        <dbReference type="Proteomes" id="UP001238163"/>
    </source>
</evidence>